<evidence type="ECO:0000313" key="1">
    <source>
        <dbReference type="EMBL" id="DAE19785.1"/>
    </source>
</evidence>
<name>A0A8S5QLU7_9CAUD</name>
<proteinExistence type="predicted"/>
<organism evidence="1">
    <name type="scientific">Siphoviridae sp. cteoh1</name>
    <dbReference type="NCBI Taxonomy" id="2826407"/>
    <lineage>
        <taxon>Viruses</taxon>
        <taxon>Duplodnaviria</taxon>
        <taxon>Heunggongvirae</taxon>
        <taxon>Uroviricota</taxon>
        <taxon>Caudoviricetes</taxon>
    </lineage>
</organism>
<keyword evidence="1" id="KW-0540">Nuclease</keyword>
<dbReference type="GO" id="GO:0004519">
    <property type="term" value="F:endonuclease activity"/>
    <property type="evidence" value="ECO:0007669"/>
    <property type="project" value="UniProtKB-KW"/>
</dbReference>
<sequence>MDNQQPSFQKTFFIPPMKGYGYIYKYTSPSGKSYIGQTMGSLYSRAKSISTGIGYKKCSLFWKAI</sequence>
<keyword evidence="1" id="KW-0378">Hydrolase</keyword>
<accession>A0A8S5QLU7</accession>
<protein>
    <submittedName>
        <fullName evidence="1">Endonuclease-like protein</fullName>
    </submittedName>
</protein>
<keyword evidence="1" id="KW-0255">Endonuclease</keyword>
<reference evidence="1" key="1">
    <citation type="journal article" date="2021" name="Proc. Natl. Acad. Sci. U.S.A.">
        <title>A Catalog of Tens of Thousands of Viruses from Human Metagenomes Reveals Hidden Associations with Chronic Diseases.</title>
        <authorList>
            <person name="Tisza M.J."/>
            <person name="Buck C.B."/>
        </authorList>
    </citation>
    <scope>NUCLEOTIDE SEQUENCE</scope>
    <source>
        <strain evidence="1">Cteoh1</strain>
    </source>
</reference>
<dbReference type="EMBL" id="BK015686">
    <property type="protein sequence ID" value="DAE19785.1"/>
    <property type="molecule type" value="Genomic_DNA"/>
</dbReference>